<comment type="similarity">
    <text evidence="1">Belongs to the aldehyde dehydrogenase family.</text>
</comment>
<evidence type="ECO:0000313" key="6">
    <source>
        <dbReference type="EMBL" id="CEM05614.1"/>
    </source>
</evidence>
<dbReference type="PhylomeDB" id="A0A0G4F259"/>
<evidence type="ECO:0000256" key="2">
    <source>
        <dbReference type="ARBA" id="ARBA00013048"/>
    </source>
</evidence>
<keyword evidence="7" id="KW-1185">Reference proteome</keyword>
<dbReference type="InterPro" id="IPR016161">
    <property type="entry name" value="Ald_DH/histidinol_DH"/>
</dbReference>
<dbReference type="EMBL" id="CDMY01000361">
    <property type="protein sequence ID" value="CEM05614.1"/>
    <property type="molecule type" value="Genomic_DNA"/>
</dbReference>
<dbReference type="FunFam" id="3.40.309.10:FF:000002">
    <property type="entry name" value="Methylmalonate-semialdehyde dehydrogenase (Acylating)"/>
    <property type="match status" value="1"/>
</dbReference>
<name>A0A0G4F259_VITBC</name>
<evidence type="ECO:0000259" key="5">
    <source>
        <dbReference type="Pfam" id="PF00171"/>
    </source>
</evidence>
<dbReference type="Proteomes" id="UP000041254">
    <property type="component" value="Unassembled WGS sequence"/>
</dbReference>
<evidence type="ECO:0000313" key="7">
    <source>
        <dbReference type="Proteomes" id="UP000041254"/>
    </source>
</evidence>
<accession>A0A0G4F259</accession>
<evidence type="ECO:0000256" key="1">
    <source>
        <dbReference type="ARBA" id="ARBA00009986"/>
    </source>
</evidence>
<dbReference type="AlphaFoldDB" id="A0A0G4F259"/>
<dbReference type="Gene3D" id="3.40.309.10">
    <property type="entry name" value="Aldehyde Dehydrogenase, Chain A, domain 2"/>
    <property type="match status" value="1"/>
</dbReference>
<organism evidence="6 7">
    <name type="scientific">Vitrella brassicaformis (strain CCMP3155)</name>
    <dbReference type="NCBI Taxonomy" id="1169540"/>
    <lineage>
        <taxon>Eukaryota</taxon>
        <taxon>Sar</taxon>
        <taxon>Alveolata</taxon>
        <taxon>Colpodellida</taxon>
        <taxon>Vitrellaceae</taxon>
        <taxon>Vitrella</taxon>
    </lineage>
</organism>
<evidence type="ECO:0000256" key="4">
    <source>
        <dbReference type="ARBA" id="ARBA00023027"/>
    </source>
</evidence>
<dbReference type="OMA" id="GGAKNHI"/>
<protein>
    <recommendedName>
        <fullName evidence="2">methylmalonate-semialdehyde dehydrogenase (CoA acylating)</fullName>
        <ecNumber evidence="2">1.2.1.27</ecNumber>
    </recommendedName>
</protein>
<dbReference type="InterPro" id="IPR015590">
    <property type="entry name" value="Aldehyde_DH_dom"/>
</dbReference>
<dbReference type="InParanoid" id="A0A0G4F259"/>
<dbReference type="Gene3D" id="3.40.605.10">
    <property type="entry name" value="Aldehyde Dehydrogenase, Chain A, domain 1"/>
    <property type="match status" value="1"/>
</dbReference>
<keyword evidence="4" id="KW-0520">NAD</keyword>
<dbReference type="InterPro" id="IPR010061">
    <property type="entry name" value="MeMal-semiAld_DH"/>
</dbReference>
<dbReference type="EC" id="1.2.1.27" evidence="2"/>
<dbReference type="InterPro" id="IPR016162">
    <property type="entry name" value="Ald_DH_N"/>
</dbReference>
<dbReference type="PROSITE" id="PS00070">
    <property type="entry name" value="ALDEHYDE_DEHYDR_CYS"/>
    <property type="match status" value="1"/>
</dbReference>
<dbReference type="GO" id="GO:0006210">
    <property type="term" value="P:thymine catabolic process"/>
    <property type="evidence" value="ECO:0007669"/>
    <property type="project" value="TreeGrafter"/>
</dbReference>
<dbReference type="InterPro" id="IPR016160">
    <property type="entry name" value="Ald_DH_CS_CYS"/>
</dbReference>
<dbReference type="PANTHER" id="PTHR43866:SF3">
    <property type="entry name" value="METHYLMALONATE-SEMIALDEHYDE DEHYDROGENASE [ACYLATING], MITOCHONDRIAL"/>
    <property type="match status" value="1"/>
</dbReference>
<dbReference type="NCBIfam" id="TIGR01722">
    <property type="entry name" value="MMSDH"/>
    <property type="match status" value="1"/>
</dbReference>
<keyword evidence="3" id="KW-0560">Oxidoreductase</keyword>
<dbReference type="Pfam" id="PF00171">
    <property type="entry name" value="Aldedh"/>
    <property type="match status" value="1"/>
</dbReference>
<dbReference type="PANTHER" id="PTHR43866">
    <property type="entry name" value="MALONATE-SEMIALDEHYDE DEHYDROGENASE"/>
    <property type="match status" value="1"/>
</dbReference>
<dbReference type="GO" id="GO:0005739">
    <property type="term" value="C:mitochondrion"/>
    <property type="evidence" value="ECO:0007669"/>
    <property type="project" value="TreeGrafter"/>
</dbReference>
<gene>
    <name evidence="6" type="ORF">Vbra_2197</name>
</gene>
<proteinExistence type="inferred from homology"/>
<feature type="domain" description="Aldehyde dehydrogenase" evidence="5">
    <location>
        <begin position="35"/>
        <end position="497"/>
    </location>
</feature>
<dbReference type="FunFam" id="3.40.605.10:FF:000003">
    <property type="entry name" value="Methylmalonate-semialdehyde dehydrogenase [acylating]"/>
    <property type="match status" value="1"/>
</dbReference>
<sequence length="518" mass="55928">MRSLVRGAASSLFRPSNQFRAVSSVPAFINGTFSESSGTQFFEVRNPATQELIAKTPQSTDAELKDAASAAQKAFLSWRNTPVSVRQRYMFKLQSIIRERTDELAAILTKEQGKTLDDAKGDIFRGLEVVEYACSASSVLMGETIENVSKGVDTYSYRQPLGVCAGVAPFNFPAMIPLWMFPLAIAAGNTFVLKPSERVPLSSMKLAEWLNEIGLPPGVVNIVHGGKPTVDFICEDPHIRAISFVGSNRAGEYIFEQGTKNGKRVQANLGAKNHAVVMPDADKEDTINMLCNSAFGAAGQRCMAISVAMMVGEASAWIPEIVKRASSFKVNTGSEPGTDIGPLISPEAKKRVIQLVSQGVEEGATLALNGLDVTVPGYENGNFVGPTLLTDVTPDNVAYNEEIFGPVLCTMNCDSLDDALATVNKNPKGNGTAIFTKNGATARRFQYEVDVGQVGINLPIPVPLPMFSFTGWKGSIRGDLNFYGKYGLYFYTQVKTITSRWKDEAKVAKLSGAMPTLG</sequence>
<evidence type="ECO:0000256" key="3">
    <source>
        <dbReference type="ARBA" id="ARBA00023002"/>
    </source>
</evidence>
<dbReference type="VEuPathDB" id="CryptoDB:Vbra_2197"/>
<dbReference type="STRING" id="1169540.A0A0G4F259"/>
<reference evidence="6 7" key="1">
    <citation type="submission" date="2014-11" db="EMBL/GenBank/DDBJ databases">
        <authorList>
            <person name="Zhu J."/>
            <person name="Qi W."/>
            <person name="Song R."/>
        </authorList>
    </citation>
    <scope>NUCLEOTIDE SEQUENCE [LARGE SCALE GENOMIC DNA]</scope>
</reference>
<dbReference type="GO" id="GO:0006574">
    <property type="term" value="P:L-valine catabolic process"/>
    <property type="evidence" value="ECO:0007669"/>
    <property type="project" value="TreeGrafter"/>
</dbReference>
<dbReference type="InterPro" id="IPR016163">
    <property type="entry name" value="Ald_DH_C"/>
</dbReference>
<dbReference type="OrthoDB" id="310895at2759"/>
<dbReference type="SUPFAM" id="SSF53720">
    <property type="entry name" value="ALDH-like"/>
    <property type="match status" value="1"/>
</dbReference>
<dbReference type="CDD" id="cd07085">
    <property type="entry name" value="ALDH_F6_MMSDH"/>
    <property type="match status" value="1"/>
</dbReference>
<dbReference type="GO" id="GO:0004491">
    <property type="term" value="F:methylmalonate-semialdehyde dehydrogenase (acylating, NAD) activity"/>
    <property type="evidence" value="ECO:0007669"/>
    <property type="project" value="UniProtKB-EC"/>
</dbReference>